<keyword evidence="1" id="KW-0472">Membrane</keyword>
<name>A0A9Q1H594_HOLLE</name>
<dbReference type="Proteomes" id="UP001152320">
    <property type="component" value="Chromosome 11"/>
</dbReference>
<dbReference type="EMBL" id="JAIZAY010000011">
    <property type="protein sequence ID" value="KAJ8033283.1"/>
    <property type="molecule type" value="Genomic_DNA"/>
</dbReference>
<feature type="transmembrane region" description="Helical" evidence="1">
    <location>
        <begin position="96"/>
        <end position="120"/>
    </location>
</feature>
<evidence type="ECO:0000313" key="2">
    <source>
        <dbReference type="EMBL" id="KAJ8033283.1"/>
    </source>
</evidence>
<gene>
    <name evidence="2" type="ORF">HOLleu_23469</name>
</gene>
<accession>A0A9Q1H594</accession>
<proteinExistence type="predicted"/>
<organism evidence="2 3">
    <name type="scientific">Holothuria leucospilota</name>
    <name type="common">Black long sea cucumber</name>
    <name type="synonym">Mertensiothuria leucospilota</name>
    <dbReference type="NCBI Taxonomy" id="206669"/>
    <lineage>
        <taxon>Eukaryota</taxon>
        <taxon>Metazoa</taxon>
        <taxon>Echinodermata</taxon>
        <taxon>Eleutherozoa</taxon>
        <taxon>Echinozoa</taxon>
        <taxon>Holothuroidea</taxon>
        <taxon>Aspidochirotacea</taxon>
        <taxon>Aspidochirotida</taxon>
        <taxon>Holothuriidae</taxon>
        <taxon>Holothuria</taxon>
    </lineage>
</organism>
<dbReference type="AlphaFoldDB" id="A0A9Q1H594"/>
<keyword evidence="3" id="KW-1185">Reference proteome</keyword>
<keyword evidence="1" id="KW-1133">Transmembrane helix</keyword>
<comment type="caution">
    <text evidence="2">The sequence shown here is derived from an EMBL/GenBank/DDBJ whole genome shotgun (WGS) entry which is preliminary data.</text>
</comment>
<keyword evidence="1" id="KW-0812">Transmembrane</keyword>
<evidence type="ECO:0000256" key="1">
    <source>
        <dbReference type="SAM" id="Phobius"/>
    </source>
</evidence>
<reference evidence="2" key="1">
    <citation type="submission" date="2021-10" db="EMBL/GenBank/DDBJ databases">
        <title>Tropical sea cucumber genome reveals ecological adaptation and Cuvierian tubules defense mechanism.</title>
        <authorList>
            <person name="Chen T."/>
        </authorList>
    </citation>
    <scope>NUCLEOTIDE SEQUENCE</scope>
    <source>
        <strain evidence="2">Nanhai2018</strain>
        <tissue evidence="2">Muscle</tissue>
    </source>
</reference>
<sequence length="208" mass="22727">MGEAGIFTTLQISHRLKIQTSMGNIPPSSIVCLINVTFIETEMPFAATTSIPPATSDVKKPNQGSTLSRVGSSAVVPLKTEITSMKTRGDQRQSNFPIWVIFVIIAIMIISICAVAGVFICRRKHHDHQPANNVNTGRLNGLTNGMKENMKNDKDGISIPTNGHEPVNEKEEEYHAYTEIDVKMLGNIEMNYASAYESLAASSGTVYN</sequence>
<evidence type="ECO:0000313" key="3">
    <source>
        <dbReference type="Proteomes" id="UP001152320"/>
    </source>
</evidence>
<protein>
    <submittedName>
        <fullName evidence="2">Uncharacterized protein</fullName>
    </submittedName>
</protein>